<keyword evidence="4" id="KW-1185">Reference proteome</keyword>
<organism evidence="3 4">
    <name type="scientific">Natranaerobius thermophilus (strain ATCC BAA-1301 / DSM 18059 / JW/NM-WN-LF)</name>
    <dbReference type="NCBI Taxonomy" id="457570"/>
    <lineage>
        <taxon>Bacteria</taxon>
        <taxon>Bacillati</taxon>
        <taxon>Bacillota</taxon>
        <taxon>Clostridia</taxon>
        <taxon>Natranaerobiales</taxon>
        <taxon>Natranaerobiaceae</taxon>
        <taxon>Natranaerobius</taxon>
    </lineage>
</organism>
<dbReference type="InParanoid" id="B2A3Y5"/>
<reference evidence="3 4" key="2">
    <citation type="journal article" date="2011" name="J. Bacteriol.">
        <title>Complete genome sequence of the anaerobic, halophilic alkalithermophile Natranaerobius thermophilus JW/NM-WN-LF.</title>
        <authorList>
            <person name="Zhao B."/>
            <person name="Mesbah N.M."/>
            <person name="Dalin E."/>
            <person name="Goodwin L."/>
            <person name="Nolan M."/>
            <person name="Pitluck S."/>
            <person name="Chertkov O."/>
            <person name="Brettin T.S."/>
            <person name="Han J."/>
            <person name="Larimer F.W."/>
            <person name="Land M.L."/>
            <person name="Hauser L."/>
            <person name="Kyrpides N."/>
            <person name="Wiegel J."/>
        </authorList>
    </citation>
    <scope>NUCLEOTIDE SEQUENCE [LARGE SCALE GENOMIC DNA]</scope>
    <source>
        <strain evidence="4">ATCC BAA-1301 / DSM 18059 / JW/NM-WN-LF</strain>
    </source>
</reference>
<dbReference type="Gene3D" id="3.10.350.10">
    <property type="entry name" value="LysM domain"/>
    <property type="match status" value="1"/>
</dbReference>
<evidence type="ECO:0000313" key="4">
    <source>
        <dbReference type="Proteomes" id="UP000001683"/>
    </source>
</evidence>
<dbReference type="KEGG" id="nth:Nther_1505"/>
<dbReference type="OrthoDB" id="1716479at2"/>
<gene>
    <name evidence="3" type="ordered locus">Nther_1505</name>
</gene>
<dbReference type="Pfam" id="PF01476">
    <property type="entry name" value="LysM"/>
    <property type="match status" value="1"/>
</dbReference>
<dbReference type="SUPFAM" id="SSF54106">
    <property type="entry name" value="LysM domain"/>
    <property type="match status" value="1"/>
</dbReference>
<accession>B2A3Y5</accession>
<name>B2A3Y5_NATTJ</name>
<feature type="transmembrane region" description="Helical" evidence="1">
    <location>
        <begin position="24"/>
        <end position="47"/>
    </location>
</feature>
<proteinExistence type="predicted"/>
<dbReference type="AlphaFoldDB" id="B2A3Y5"/>
<dbReference type="eggNOG" id="COG1388">
    <property type="taxonomic scope" value="Bacteria"/>
</dbReference>
<sequence>MPASIYETNKSNGKNRIKLKKKSICLIIFIFAIVAITSVLLHTTILASDKQDDIINEDKVSYQNKDANDDELEYEKVIINEGDTLWNIAIEHTNENQDPRKSIEEIRQLNDMDCANITVGEKIKVPESN</sequence>
<keyword evidence="1" id="KW-0472">Membrane</keyword>
<dbReference type="InterPro" id="IPR018392">
    <property type="entry name" value="LysM"/>
</dbReference>
<keyword evidence="1" id="KW-1133">Transmembrane helix</keyword>
<reference evidence="3 4" key="1">
    <citation type="submission" date="2008-04" db="EMBL/GenBank/DDBJ databases">
        <title>Complete sequence of chromosome of Natranaerobius thermophilus JW/NM-WN-LF.</title>
        <authorList>
            <consortium name="US DOE Joint Genome Institute"/>
            <person name="Copeland A."/>
            <person name="Lucas S."/>
            <person name="Lapidus A."/>
            <person name="Glavina del Rio T."/>
            <person name="Dalin E."/>
            <person name="Tice H."/>
            <person name="Bruce D."/>
            <person name="Goodwin L."/>
            <person name="Pitluck S."/>
            <person name="Chertkov O."/>
            <person name="Brettin T."/>
            <person name="Detter J.C."/>
            <person name="Han C."/>
            <person name="Kuske C.R."/>
            <person name="Schmutz J."/>
            <person name="Larimer F."/>
            <person name="Land M."/>
            <person name="Hauser L."/>
            <person name="Kyrpides N."/>
            <person name="Lykidis A."/>
            <person name="Mesbah N.M."/>
            <person name="Wiegel J."/>
        </authorList>
    </citation>
    <scope>NUCLEOTIDE SEQUENCE [LARGE SCALE GENOMIC DNA]</scope>
    <source>
        <strain evidence="4">ATCC BAA-1301 / DSM 18059 / JW/NM-WN-LF</strain>
    </source>
</reference>
<dbReference type="STRING" id="457570.Nther_1505"/>
<dbReference type="RefSeq" id="WP_012447959.1">
    <property type="nucleotide sequence ID" value="NC_010718.1"/>
</dbReference>
<dbReference type="InterPro" id="IPR036779">
    <property type="entry name" value="LysM_dom_sf"/>
</dbReference>
<evidence type="ECO:0000313" key="3">
    <source>
        <dbReference type="EMBL" id="ACB85087.1"/>
    </source>
</evidence>
<dbReference type="EMBL" id="CP001034">
    <property type="protein sequence ID" value="ACB85087.1"/>
    <property type="molecule type" value="Genomic_DNA"/>
</dbReference>
<feature type="domain" description="LysM" evidence="2">
    <location>
        <begin position="75"/>
        <end position="125"/>
    </location>
</feature>
<keyword evidence="1" id="KW-0812">Transmembrane</keyword>
<evidence type="ECO:0000259" key="2">
    <source>
        <dbReference type="PROSITE" id="PS51782"/>
    </source>
</evidence>
<dbReference type="SMART" id="SM00257">
    <property type="entry name" value="LysM"/>
    <property type="match status" value="1"/>
</dbReference>
<dbReference type="PROSITE" id="PS51782">
    <property type="entry name" value="LYSM"/>
    <property type="match status" value="1"/>
</dbReference>
<protein>
    <submittedName>
        <fullName evidence="3">Peptidoglycan-binding LysM</fullName>
    </submittedName>
</protein>
<dbReference type="HOGENOM" id="CLU_1946500_0_0_9"/>
<dbReference type="Proteomes" id="UP000001683">
    <property type="component" value="Chromosome"/>
</dbReference>
<evidence type="ECO:0000256" key="1">
    <source>
        <dbReference type="SAM" id="Phobius"/>
    </source>
</evidence>
<dbReference type="CDD" id="cd00118">
    <property type="entry name" value="LysM"/>
    <property type="match status" value="1"/>
</dbReference>